<reference evidence="2 3" key="1">
    <citation type="submission" date="2015-09" db="EMBL/GenBank/DDBJ databases">
        <title>Draft genome of the parasitic nematode Teladorsagia circumcincta isolate WARC Sus (inbred).</title>
        <authorList>
            <person name="Mitreva M."/>
        </authorList>
    </citation>
    <scope>NUCLEOTIDE SEQUENCE [LARGE SCALE GENOMIC DNA]</scope>
    <source>
        <strain evidence="2 3">S</strain>
    </source>
</reference>
<dbReference type="EMBL" id="KZ346758">
    <property type="protein sequence ID" value="PIO69161.1"/>
    <property type="molecule type" value="Genomic_DNA"/>
</dbReference>
<dbReference type="AlphaFoldDB" id="A0A2G9UG00"/>
<dbReference type="Proteomes" id="UP000230423">
    <property type="component" value="Unassembled WGS sequence"/>
</dbReference>
<dbReference type="Gene3D" id="3.20.20.140">
    <property type="entry name" value="Metal-dependent hydrolases"/>
    <property type="match status" value="1"/>
</dbReference>
<evidence type="ECO:0000313" key="2">
    <source>
        <dbReference type="EMBL" id="PIO69161.1"/>
    </source>
</evidence>
<proteinExistence type="predicted"/>
<dbReference type="InterPro" id="IPR032466">
    <property type="entry name" value="Metal_Hydrolase"/>
</dbReference>
<feature type="non-terminal residue" evidence="2">
    <location>
        <position position="183"/>
    </location>
</feature>
<gene>
    <name evidence="2" type="ORF">TELCIR_09027</name>
</gene>
<dbReference type="PANTHER" id="PTHR11113">
    <property type="entry name" value="N-ACETYLGLUCOSAMINE-6-PHOSPHATE DEACETYLASE"/>
    <property type="match status" value="1"/>
</dbReference>
<evidence type="ECO:0000313" key="3">
    <source>
        <dbReference type="Proteomes" id="UP000230423"/>
    </source>
</evidence>
<dbReference type="PANTHER" id="PTHR11113:SF14">
    <property type="entry name" value="N-ACETYLGLUCOSAMINE-6-PHOSPHATE DEACETYLASE"/>
    <property type="match status" value="1"/>
</dbReference>
<dbReference type="SUPFAM" id="SSF51338">
    <property type="entry name" value="Composite domain of metallo-dependent hydrolases"/>
    <property type="match status" value="1"/>
</dbReference>
<dbReference type="InterPro" id="IPR011059">
    <property type="entry name" value="Metal-dep_hydrolase_composite"/>
</dbReference>
<protein>
    <recommendedName>
        <fullName evidence="4">N-acetylglucosamine-6-phosphate deacetylase</fullName>
    </recommendedName>
</protein>
<dbReference type="OrthoDB" id="10264777at2759"/>
<keyword evidence="3" id="KW-1185">Reference proteome</keyword>
<evidence type="ECO:0000256" key="1">
    <source>
        <dbReference type="ARBA" id="ARBA00022801"/>
    </source>
</evidence>
<dbReference type="GO" id="GO:0008448">
    <property type="term" value="F:N-acetylglucosamine-6-phosphate deacetylase activity"/>
    <property type="evidence" value="ECO:0007669"/>
    <property type="project" value="TreeGrafter"/>
</dbReference>
<evidence type="ECO:0008006" key="4">
    <source>
        <dbReference type="Google" id="ProtNLM"/>
    </source>
</evidence>
<name>A0A2G9UG00_TELCI</name>
<accession>A0A2G9UG00</accession>
<organism evidence="2 3">
    <name type="scientific">Teladorsagia circumcincta</name>
    <name type="common">Brown stomach worm</name>
    <name type="synonym">Ostertagia circumcincta</name>
    <dbReference type="NCBI Taxonomy" id="45464"/>
    <lineage>
        <taxon>Eukaryota</taxon>
        <taxon>Metazoa</taxon>
        <taxon>Ecdysozoa</taxon>
        <taxon>Nematoda</taxon>
        <taxon>Chromadorea</taxon>
        <taxon>Rhabditida</taxon>
        <taxon>Rhabditina</taxon>
        <taxon>Rhabditomorpha</taxon>
        <taxon>Strongyloidea</taxon>
        <taxon>Trichostrongylidae</taxon>
        <taxon>Teladorsagia</taxon>
    </lineage>
</organism>
<dbReference type="GO" id="GO:0006046">
    <property type="term" value="P:N-acetylglucosamine catabolic process"/>
    <property type="evidence" value="ECO:0007669"/>
    <property type="project" value="TreeGrafter"/>
</dbReference>
<keyword evidence="1" id="KW-0378">Hydrolase</keyword>
<sequence length="183" mass="20385">MAQWQQAPLFVRAKQPESEQWFAVAHGGPTTLVVQRSNPVPDEGTITTLGTTSMERVRYDSDVLRDDLSGKLVQFMNAKVLRNEELVWDHVWVRDGKIIDAANVFYEERRKADIQVNCGGQILSPGFIDIQINGGFGVDFSSVPSTDEEYKQGVAKVSRCLLSHGVTSYLPTVITSPPEVYAR</sequence>
<dbReference type="SUPFAM" id="SSF51556">
    <property type="entry name" value="Metallo-dependent hydrolases"/>
    <property type="match status" value="1"/>
</dbReference>